<organism evidence="4 5">
    <name type="scientific">Agrococcus jejuensis</name>
    <dbReference type="NCBI Taxonomy" id="399736"/>
    <lineage>
        <taxon>Bacteria</taxon>
        <taxon>Bacillati</taxon>
        <taxon>Actinomycetota</taxon>
        <taxon>Actinomycetes</taxon>
        <taxon>Micrococcales</taxon>
        <taxon>Microbacteriaceae</taxon>
        <taxon>Agrococcus</taxon>
    </lineage>
</organism>
<dbReference type="GO" id="GO:0000976">
    <property type="term" value="F:transcription cis-regulatory region binding"/>
    <property type="evidence" value="ECO:0007669"/>
    <property type="project" value="TreeGrafter"/>
</dbReference>
<sequence length="221" mass="23647">MASVARLGYGGLTVPRTITMTPDVASAPRAPQTAVAARRMAQIVDAAARIVDERGAERLTTAAIANATGLAIGSIYRYFPDRVAILVELGRRSRERLHDRLLAATSMGQPTFEQAIDAFVDTVAQHYRAEPSVRSIGLGDRIDLGADREHVAWTEVASPVVDALVRDHGVPAALAVVAIDTAAPMVDALVELAFRDHPTGEPTFLQHARLVARGCIRRVVG</sequence>
<evidence type="ECO:0000256" key="2">
    <source>
        <dbReference type="PROSITE-ProRule" id="PRU00335"/>
    </source>
</evidence>
<feature type="DNA-binding region" description="H-T-H motif" evidence="2">
    <location>
        <begin position="60"/>
        <end position="79"/>
    </location>
</feature>
<feature type="domain" description="HTH tetR-type" evidence="3">
    <location>
        <begin position="37"/>
        <end position="97"/>
    </location>
</feature>
<name>A0A1G8AHJ1_9MICO</name>
<evidence type="ECO:0000259" key="3">
    <source>
        <dbReference type="PROSITE" id="PS50977"/>
    </source>
</evidence>
<dbReference type="InterPro" id="IPR001647">
    <property type="entry name" value="HTH_TetR"/>
</dbReference>
<dbReference type="InterPro" id="IPR050109">
    <property type="entry name" value="HTH-type_TetR-like_transc_reg"/>
</dbReference>
<accession>A0A1G8AHJ1</accession>
<dbReference type="EMBL" id="LT629695">
    <property type="protein sequence ID" value="SDH19770.1"/>
    <property type="molecule type" value="Genomic_DNA"/>
</dbReference>
<dbReference type="PANTHER" id="PTHR30055">
    <property type="entry name" value="HTH-TYPE TRANSCRIPTIONAL REGULATOR RUTR"/>
    <property type="match status" value="1"/>
</dbReference>
<keyword evidence="1 2" id="KW-0238">DNA-binding</keyword>
<evidence type="ECO:0000313" key="5">
    <source>
        <dbReference type="Proteomes" id="UP000198822"/>
    </source>
</evidence>
<dbReference type="STRING" id="399736.SAMN04489720_0364"/>
<dbReference type="PROSITE" id="PS50977">
    <property type="entry name" value="HTH_TETR_2"/>
    <property type="match status" value="1"/>
</dbReference>
<reference evidence="5" key="1">
    <citation type="submission" date="2016-10" db="EMBL/GenBank/DDBJ databases">
        <authorList>
            <person name="Varghese N."/>
            <person name="Submissions S."/>
        </authorList>
    </citation>
    <scope>NUCLEOTIDE SEQUENCE [LARGE SCALE GENOMIC DNA]</scope>
    <source>
        <strain evidence="5">DSM 22002</strain>
    </source>
</reference>
<proteinExistence type="predicted"/>
<dbReference type="AlphaFoldDB" id="A0A1G8AHJ1"/>
<dbReference type="Gene3D" id="1.10.357.10">
    <property type="entry name" value="Tetracycline Repressor, domain 2"/>
    <property type="match status" value="1"/>
</dbReference>
<dbReference type="PANTHER" id="PTHR30055:SF226">
    <property type="entry name" value="HTH-TYPE TRANSCRIPTIONAL REGULATOR PKSA"/>
    <property type="match status" value="1"/>
</dbReference>
<dbReference type="Pfam" id="PF00440">
    <property type="entry name" value="TetR_N"/>
    <property type="match status" value="1"/>
</dbReference>
<protein>
    <submittedName>
        <fullName evidence="4">DNA-binding transcriptional regulator, AcrR family</fullName>
    </submittedName>
</protein>
<gene>
    <name evidence="4" type="ORF">SAMN04489720_0364</name>
</gene>
<dbReference type="Proteomes" id="UP000198822">
    <property type="component" value="Chromosome I"/>
</dbReference>
<keyword evidence="5" id="KW-1185">Reference proteome</keyword>
<dbReference type="GO" id="GO:0003700">
    <property type="term" value="F:DNA-binding transcription factor activity"/>
    <property type="evidence" value="ECO:0007669"/>
    <property type="project" value="TreeGrafter"/>
</dbReference>
<evidence type="ECO:0000256" key="1">
    <source>
        <dbReference type="ARBA" id="ARBA00023125"/>
    </source>
</evidence>
<dbReference type="InterPro" id="IPR009057">
    <property type="entry name" value="Homeodomain-like_sf"/>
</dbReference>
<evidence type="ECO:0000313" key="4">
    <source>
        <dbReference type="EMBL" id="SDH19770.1"/>
    </source>
</evidence>
<dbReference type="SUPFAM" id="SSF46689">
    <property type="entry name" value="Homeodomain-like"/>
    <property type="match status" value="1"/>
</dbReference>
<dbReference type="PRINTS" id="PR00455">
    <property type="entry name" value="HTHTETR"/>
</dbReference>